<keyword evidence="6" id="KW-1015">Disulfide bond</keyword>
<reference evidence="9 10" key="1">
    <citation type="journal article" date="2010" name="Nature">
        <title>Genome sequencing and analysis of the model grass Brachypodium distachyon.</title>
        <authorList>
            <consortium name="International Brachypodium Initiative"/>
        </authorList>
    </citation>
    <scope>NUCLEOTIDE SEQUENCE [LARGE SCALE GENOMIC DNA]</scope>
    <source>
        <strain evidence="9">Bd21</strain>
        <strain evidence="10">cv. Bd21</strain>
    </source>
</reference>
<name>I1IZU6_BRADI</name>
<dbReference type="eggNOG" id="KOG1282">
    <property type="taxonomic scope" value="Eukaryota"/>
</dbReference>
<dbReference type="Proteomes" id="UP000008810">
    <property type="component" value="Chromosome 5"/>
</dbReference>
<dbReference type="EnsemblPlants" id="KQJ83677">
    <property type="protein sequence ID" value="KQJ83677"/>
    <property type="gene ID" value="BRADI_5g16230v3"/>
</dbReference>
<dbReference type="OMA" id="WYYRQQV"/>
<dbReference type="Gene3D" id="3.40.50.11320">
    <property type="match status" value="1"/>
</dbReference>
<dbReference type="InterPro" id="IPR018202">
    <property type="entry name" value="Ser_caboxypep_ser_AS"/>
</dbReference>
<evidence type="ECO:0000256" key="3">
    <source>
        <dbReference type="ARBA" id="ARBA00022670"/>
    </source>
</evidence>
<evidence type="ECO:0000256" key="1">
    <source>
        <dbReference type="ARBA" id="ARBA00009431"/>
    </source>
</evidence>
<evidence type="ECO:0000256" key="7">
    <source>
        <dbReference type="ARBA" id="ARBA00023180"/>
    </source>
</evidence>
<evidence type="ECO:0000256" key="4">
    <source>
        <dbReference type="ARBA" id="ARBA00022729"/>
    </source>
</evidence>
<dbReference type="PROSITE" id="PS00131">
    <property type="entry name" value="CARBOXYPEPT_SER_SER"/>
    <property type="match status" value="1"/>
</dbReference>
<keyword evidence="11" id="KW-1185">Reference proteome</keyword>
<dbReference type="GO" id="GO:0006508">
    <property type="term" value="P:proteolysis"/>
    <property type="evidence" value="ECO:0007669"/>
    <property type="project" value="UniProtKB-KW"/>
</dbReference>
<dbReference type="KEGG" id="bdi:100827334"/>
<dbReference type="GeneID" id="100827334"/>
<dbReference type="FunFam" id="3.40.50.1820:FF:000013">
    <property type="entry name" value="Carboxypeptidase"/>
    <property type="match status" value="1"/>
</dbReference>
<evidence type="ECO:0000313" key="9">
    <source>
        <dbReference type="EMBL" id="KQJ83677.1"/>
    </source>
</evidence>
<reference evidence="10" key="3">
    <citation type="submission" date="2018-08" db="UniProtKB">
        <authorList>
            <consortium name="EnsemblPlants"/>
        </authorList>
    </citation>
    <scope>IDENTIFICATION</scope>
    <source>
        <strain evidence="10">cv. Bd21</strain>
    </source>
</reference>
<evidence type="ECO:0000313" key="10">
    <source>
        <dbReference type="EnsemblPlants" id="KQJ83677"/>
    </source>
</evidence>
<feature type="chain" id="PRO_5013982898" description="Carboxypeptidase" evidence="8">
    <location>
        <begin position="21"/>
        <end position="499"/>
    </location>
</feature>
<protein>
    <recommendedName>
        <fullName evidence="8">Carboxypeptidase</fullName>
        <ecNumber evidence="8">3.4.16.-</ecNumber>
    </recommendedName>
</protein>
<dbReference type="GO" id="GO:0004185">
    <property type="term" value="F:serine-type carboxypeptidase activity"/>
    <property type="evidence" value="ECO:0000318"/>
    <property type="project" value="GO_Central"/>
</dbReference>
<dbReference type="PRINTS" id="PR00724">
    <property type="entry name" value="CRBOXYPTASEC"/>
</dbReference>
<dbReference type="HOGENOM" id="CLU_008523_13_2_1"/>
<reference evidence="9" key="2">
    <citation type="submission" date="2017-06" db="EMBL/GenBank/DDBJ databases">
        <title>WGS assembly of Brachypodium distachyon.</title>
        <authorList>
            <consortium name="The International Brachypodium Initiative"/>
            <person name="Lucas S."/>
            <person name="Harmon-Smith M."/>
            <person name="Lail K."/>
            <person name="Tice H."/>
            <person name="Grimwood J."/>
            <person name="Bruce D."/>
            <person name="Barry K."/>
            <person name="Shu S."/>
            <person name="Lindquist E."/>
            <person name="Wang M."/>
            <person name="Pitluck S."/>
            <person name="Vogel J.P."/>
            <person name="Garvin D.F."/>
            <person name="Mockler T.C."/>
            <person name="Schmutz J."/>
            <person name="Rokhsar D."/>
            <person name="Bevan M.W."/>
        </authorList>
    </citation>
    <scope>NUCLEOTIDE SEQUENCE</scope>
    <source>
        <strain evidence="9">Bd21</strain>
    </source>
</reference>
<evidence type="ECO:0000256" key="2">
    <source>
        <dbReference type="ARBA" id="ARBA00022645"/>
    </source>
</evidence>
<dbReference type="EC" id="3.4.16.-" evidence="8"/>
<dbReference type="InterPro" id="IPR029058">
    <property type="entry name" value="AB_hydrolase_fold"/>
</dbReference>
<dbReference type="AlphaFoldDB" id="I1IZU6"/>
<dbReference type="InterPro" id="IPR001563">
    <property type="entry name" value="Peptidase_S10"/>
</dbReference>
<dbReference type="OrthoDB" id="443318at2759"/>
<evidence type="ECO:0000256" key="8">
    <source>
        <dbReference type="RuleBase" id="RU361156"/>
    </source>
</evidence>
<dbReference type="EMBL" id="CM000884">
    <property type="protein sequence ID" value="KQJ83677.1"/>
    <property type="molecule type" value="Genomic_DNA"/>
</dbReference>
<dbReference type="FunFam" id="3.40.50.11320:FF:000001">
    <property type="entry name" value="Carboxypeptidase"/>
    <property type="match status" value="1"/>
</dbReference>
<keyword evidence="7" id="KW-0325">Glycoprotein</keyword>
<keyword evidence="2 8" id="KW-0121">Carboxypeptidase</keyword>
<evidence type="ECO:0000313" key="11">
    <source>
        <dbReference type="Proteomes" id="UP000008810"/>
    </source>
</evidence>
<keyword evidence="5 8" id="KW-0378">Hydrolase</keyword>
<evidence type="ECO:0000256" key="6">
    <source>
        <dbReference type="ARBA" id="ARBA00023157"/>
    </source>
</evidence>
<dbReference type="Gramene" id="KQJ83677">
    <property type="protein sequence ID" value="KQJ83677"/>
    <property type="gene ID" value="BRADI_5g16230v3"/>
</dbReference>
<accession>I1IZU6</accession>
<gene>
    <name evidence="10" type="primary">LOC100827334</name>
    <name evidence="9" type="ORF">BRADI_5g16230v3</name>
</gene>
<comment type="similarity">
    <text evidence="1 8">Belongs to the peptidase S10 family.</text>
</comment>
<sequence>MARAIAMLSLAAVLFSIASAGTTTGASWSPRPEADLVTGLPGQPVVGFTHYAGYVDVGTGGDKSLFYWFFEAEKEPDKKPLLLWLNGGPGCSSIAYGAAQELGPFLVRSNGANLTRNAYSWNKAVNLLFLEAPVGVGFSYTNKTSDLRRLGDRVTAQDSYSFLLNWLNKFPEFKNRDFYIAGESYAGHYVPQLAELIYEGNKAASRGRTINIKGFMIGNAVLNDATDQLGMVEYAWSHAVISDELHAAVTRECDSFKEEADGGKPSKACSPAVRAFLGAFDDIDIYSIYTPTCLLSPSSSSSSTTSSPSRLVAAPRVFSQHEGWHAMTKRVPAGYDPCTEAYVKGYFNRGDVQRALHANRTGLPYPYSACSEVISKWNDSPATVLPVLKKLMSAGLRVWVYSGDTDGRVPVTSTRYSINAMKLRPRQRKQRAGAAEWGGWRAWYHRRQVAGWAVEYEEGMTLVTLRGAGHQVPLFAPDRSLVMLYHFLRGQPLPASRSR</sequence>
<evidence type="ECO:0000256" key="5">
    <source>
        <dbReference type="ARBA" id="ARBA00022801"/>
    </source>
</evidence>
<dbReference type="PANTHER" id="PTHR11802:SF280">
    <property type="entry name" value="SERINE CARBOXYPEPTIDASE-LIKE 35"/>
    <property type="match status" value="1"/>
</dbReference>
<dbReference type="PANTHER" id="PTHR11802">
    <property type="entry name" value="SERINE PROTEASE FAMILY S10 SERINE CARBOXYPEPTIDASE"/>
    <property type="match status" value="1"/>
</dbReference>
<feature type="signal peptide" evidence="8">
    <location>
        <begin position="1"/>
        <end position="20"/>
    </location>
</feature>
<dbReference type="RefSeq" id="XP_003580170.1">
    <property type="nucleotide sequence ID" value="XM_003580122.4"/>
</dbReference>
<dbReference type="Gene3D" id="3.40.50.1820">
    <property type="entry name" value="alpha/beta hydrolase"/>
    <property type="match status" value="1"/>
</dbReference>
<keyword evidence="4 8" id="KW-0732">Signal</keyword>
<dbReference type="MEROPS" id="S10.A34"/>
<keyword evidence="3 8" id="KW-0645">Protease</keyword>
<proteinExistence type="inferred from homology"/>
<organism evidence="10">
    <name type="scientific">Brachypodium distachyon</name>
    <name type="common">Purple false brome</name>
    <name type="synonym">Trachynia distachya</name>
    <dbReference type="NCBI Taxonomy" id="15368"/>
    <lineage>
        <taxon>Eukaryota</taxon>
        <taxon>Viridiplantae</taxon>
        <taxon>Streptophyta</taxon>
        <taxon>Embryophyta</taxon>
        <taxon>Tracheophyta</taxon>
        <taxon>Spermatophyta</taxon>
        <taxon>Magnoliopsida</taxon>
        <taxon>Liliopsida</taxon>
        <taxon>Poales</taxon>
        <taxon>Poaceae</taxon>
        <taxon>BOP clade</taxon>
        <taxon>Pooideae</taxon>
        <taxon>Stipodae</taxon>
        <taxon>Brachypodieae</taxon>
        <taxon>Brachypodium</taxon>
    </lineage>
</organism>
<dbReference type="SUPFAM" id="SSF53474">
    <property type="entry name" value="alpha/beta-Hydrolases"/>
    <property type="match status" value="1"/>
</dbReference>
<dbReference type="Pfam" id="PF00450">
    <property type="entry name" value="Peptidase_S10"/>
    <property type="match status" value="1"/>
</dbReference>
<dbReference type="Gene3D" id="6.10.250.940">
    <property type="match status" value="1"/>
</dbReference>